<evidence type="ECO:0000259" key="9">
    <source>
        <dbReference type="PROSITE" id="PS51192"/>
    </source>
</evidence>
<evidence type="ECO:0000256" key="1">
    <source>
        <dbReference type="ARBA" id="ARBA00022741"/>
    </source>
</evidence>
<gene>
    <name evidence="11" type="primary">Dbp73D</name>
    <name evidence="11" type="ORF">Bhyg_07703</name>
</gene>
<accession>A0A9Q0S2Z4</accession>
<evidence type="ECO:0000256" key="5">
    <source>
        <dbReference type="ARBA" id="ARBA00022884"/>
    </source>
</evidence>
<keyword evidence="3 6" id="KW-0347">Helicase</keyword>
<organism evidence="11 12">
    <name type="scientific">Pseudolycoriella hygida</name>
    <dbReference type="NCBI Taxonomy" id="35572"/>
    <lineage>
        <taxon>Eukaryota</taxon>
        <taxon>Metazoa</taxon>
        <taxon>Ecdysozoa</taxon>
        <taxon>Arthropoda</taxon>
        <taxon>Hexapoda</taxon>
        <taxon>Insecta</taxon>
        <taxon>Pterygota</taxon>
        <taxon>Neoptera</taxon>
        <taxon>Endopterygota</taxon>
        <taxon>Diptera</taxon>
        <taxon>Nematocera</taxon>
        <taxon>Sciaroidea</taxon>
        <taxon>Sciaridae</taxon>
        <taxon>Pseudolycoriella</taxon>
    </lineage>
</organism>
<evidence type="ECO:0000256" key="7">
    <source>
        <dbReference type="SAM" id="Coils"/>
    </source>
</evidence>
<protein>
    <recommendedName>
        <fullName evidence="6">ATP-dependent RNA helicase</fullName>
        <ecNumber evidence="6">3.6.4.13</ecNumber>
    </recommendedName>
</protein>
<evidence type="ECO:0000256" key="3">
    <source>
        <dbReference type="ARBA" id="ARBA00022806"/>
    </source>
</evidence>
<dbReference type="OrthoDB" id="3370at2759"/>
<dbReference type="GO" id="GO:0005524">
    <property type="term" value="F:ATP binding"/>
    <property type="evidence" value="ECO:0007669"/>
    <property type="project" value="UniProtKB-UniRule"/>
</dbReference>
<dbReference type="CDD" id="cd18787">
    <property type="entry name" value="SF2_C_DEAD"/>
    <property type="match status" value="1"/>
</dbReference>
<dbReference type="Pfam" id="PF00271">
    <property type="entry name" value="Helicase_C"/>
    <property type="match status" value="1"/>
</dbReference>
<comment type="caution">
    <text evidence="11">The sequence shown here is derived from an EMBL/GenBank/DDBJ whole genome shotgun (WGS) entry which is preliminary data.</text>
</comment>
<proteinExistence type="inferred from homology"/>
<name>A0A9Q0S2Z4_9DIPT</name>
<comment type="catalytic activity">
    <reaction evidence="6">
        <text>ATP + H2O = ADP + phosphate + H(+)</text>
        <dbReference type="Rhea" id="RHEA:13065"/>
        <dbReference type="ChEBI" id="CHEBI:15377"/>
        <dbReference type="ChEBI" id="CHEBI:15378"/>
        <dbReference type="ChEBI" id="CHEBI:30616"/>
        <dbReference type="ChEBI" id="CHEBI:43474"/>
        <dbReference type="ChEBI" id="CHEBI:456216"/>
        <dbReference type="EC" id="3.6.4.13"/>
    </reaction>
</comment>
<feature type="domain" description="Helicase ATP-binding" evidence="9">
    <location>
        <begin position="168"/>
        <end position="372"/>
    </location>
</feature>
<dbReference type="AlphaFoldDB" id="A0A9Q0S2Z4"/>
<keyword evidence="2 6" id="KW-0378">Hydrolase</keyword>
<dbReference type="GO" id="GO:0003723">
    <property type="term" value="F:RNA binding"/>
    <property type="evidence" value="ECO:0007669"/>
    <property type="project" value="UniProtKB-UniRule"/>
</dbReference>
<dbReference type="SUPFAM" id="SSF52540">
    <property type="entry name" value="P-loop containing nucleoside triphosphate hydrolases"/>
    <property type="match status" value="1"/>
</dbReference>
<dbReference type="GO" id="GO:0003724">
    <property type="term" value="F:RNA helicase activity"/>
    <property type="evidence" value="ECO:0007669"/>
    <property type="project" value="UniProtKB-EC"/>
</dbReference>
<feature type="coiled-coil region" evidence="7">
    <location>
        <begin position="10"/>
        <end position="44"/>
    </location>
</feature>
<keyword evidence="4 6" id="KW-0067">ATP-binding</keyword>
<keyword evidence="5 6" id="KW-0694">RNA-binding</keyword>
<evidence type="ECO:0000256" key="6">
    <source>
        <dbReference type="RuleBase" id="RU365068"/>
    </source>
</evidence>
<dbReference type="InterPro" id="IPR001650">
    <property type="entry name" value="Helicase_C-like"/>
</dbReference>
<dbReference type="CDD" id="cd17956">
    <property type="entry name" value="DEADc_DDX51"/>
    <property type="match status" value="1"/>
</dbReference>
<dbReference type="PROSITE" id="PS51194">
    <property type="entry name" value="HELICASE_CTER"/>
    <property type="match status" value="1"/>
</dbReference>
<dbReference type="Gene3D" id="3.40.50.300">
    <property type="entry name" value="P-loop containing nucleotide triphosphate hydrolases"/>
    <property type="match status" value="2"/>
</dbReference>
<keyword evidence="7" id="KW-0175">Coiled coil</keyword>
<dbReference type="InterPro" id="IPR027417">
    <property type="entry name" value="P-loop_NTPase"/>
</dbReference>
<feature type="region of interest" description="Disordered" evidence="8">
    <location>
        <begin position="747"/>
        <end position="771"/>
    </location>
</feature>
<dbReference type="PANTHER" id="PTHR24031">
    <property type="entry name" value="RNA HELICASE"/>
    <property type="match status" value="1"/>
</dbReference>
<evidence type="ECO:0000256" key="4">
    <source>
        <dbReference type="ARBA" id="ARBA00022840"/>
    </source>
</evidence>
<evidence type="ECO:0000259" key="10">
    <source>
        <dbReference type="PROSITE" id="PS51194"/>
    </source>
</evidence>
<comment type="function">
    <text evidence="6">RNA helicase.</text>
</comment>
<dbReference type="PROSITE" id="PS51192">
    <property type="entry name" value="HELICASE_ATP_BIND_1"/>
    <property type="match status" value="1"/>
</dbReference>
<sequence length="907" mass="102151">MDLYDAERPCNNLERENKILANLQKSIERNRKKLLKKAEQLDHKNGSVDMTDVEHKNSGEVETEAIPDDMECDNMEIQSNEIDKGSSFVVLGNDKFDTAAKVDMTLPPWLAYPTVISNDLSVESTTSITDLSYINNDIKNTLTTKMGITKLFPVQTAVIDWILNANKKPTPFRPRDICVSAPTGSGKTLAYAIPIVQMLSSRIERKVRALIVLPVNELGLQVLKVFHKLCEATRLSCVLLTKFTPFETEQSSLVGQCDQEYYSKADIVIATTGRLVEHIHATKGFSLKSLKFLVMDEADRIMEQIQSNWLYHLDRHVREESDNILSGQSFQLCYRDLCNVCVKQPQKMLFSATLSQDPEKLQDLRLFQPKLFTSIVGSLIPSNDYHSTTRNVCGDFVGKFTTPAELTENFCITEEKLKPLTLYSLIKENNWNRFLCFTNSGDTAHRLSFFLQELFGKEMKIEELSSGLPPMVRKSVLEKFKQAKVNGLVCSDSLARGIDIEGVDIVISYNVPRHIKTYIHPRAGRRGLAVTLATNDELKFFNSIIKEAGKSDIKEIKVTSDIEEMSVKEFKTVVQKLQISLKREKQLQSMKAIHEKNKSRPIGSGLLGQLQSQLITSNQNSVKDDENLPESWKTQNQLARKILQLVCGTFGSVKAGMSKNPTSSKSDEDSLLEFEFANEKPTPIEVDEEGLENTLLEEEIANISNITANLGLEFEVLQKDSASVEQATTSTPISRNATEANNNIHQQPSITKRHREVSEEESNNSTTLIRGPPAKKLRKVTVAPPPVTVNAKPPPPQVVRLIPDLEEVHLFSKPHLETLHKSVLKTLKECKNPNVKYEFCDRDRGRYKFVCPNEEAKSFALDIVPLLKGLWPDPKIKAVNFGAAPKMRKLSGAFQPIKSKYFSYNKL</sequence>
<dbReference type="PROSITE" id="PS00039">
    <property type="entry name" value="DEAD_ATP_HELICASE"/>
    <property type="match status" value="1"/>
</dbReference>
<evidence type="ECO:0000256" key="2">
    <source>
        <dbReference type="ARBA" id="ARBA00022801"/>
    </source>
</evidence>
<dbReference type="EMBL" id="WJQU01000002">
    <property type="protein sequence ID" value="KAJ6642749.1"/>
    <property type="molecule type" value="Genomic_DNA"/>
</dbReference>
<dbReference type="GO" id="GO:0016787">
    <property type="term" value="F:hydrolase activity"/>
    <property type="evidence" value="ECO:0007669"/>
    <property type="project" value="UniProtKB-KW"/>
</dbReference>
<dbReference type="EC" id="3.6.4.13" evidence="6"/>
<reference evidence="11" key="1">
    <citation type="submission" date="2022-07" db="EMBL/GenBank/DDBJ databases">
        <authorList>
            <person name="Trinca V."/>
            <person name="Uliana J.V.C."/>
            <person name="Torres T.T."/>
            <person name="Ward R.J."/>
            <person name="Monesi N."/>
        </authorList>
    </citation>
    <scope>NUCLEOTIDE SEQUENCE</scope>
    <source>
        <strain evidence="11">HSMRA1968</strain>
        <tissue evidence="11">Whole embryos</tissue>
    </source>
</reference>
<comment type="similarity">
    <text evidence="6">Belongs to the DEAD box helicase family.</text>
</comment>
<dbReference type="InterPro" id="IPR000629">
    <property type="entry name" value="RNA-helicase_DEAD-box_CS"/>
</dbReference>
<evidence type="ECO:0000256" key="8">
    <source>
        <dbReference type="SAM" id="MobiDB-lite"/>
    </source>
</evidence>
<evidence type="ECO:0000313" key="12">
    <source>
        <dbReference type="Proteomes" id="UP001151699"/>
    </source>
</evidence>
<dbReference type="InterPro" id="IPR011545">
    <property type="entry name" value="DEAD/DEAH_box_helicase_dom"/>
</dbReference>
<comment type="domain">
    <text evidence="6">The Q motif is unique to and characteristic of the DEAD box family of RNA helicases and controls ATP binding and hydrolysis.</text>
</comment>
<dbReference type="SMART" id="SM00490">
    <property type="entry name" value="HELICc"/>
    <property type="match status" value="1"/>
</dbReference>
<dbReference type="InterPro" id="IPR014001">
    <property type="entry name" value="Helicase_ATP-bd"/>
</dbReference>
<keyword evidence="12" id="KW-1185">Reference proteome</keyword>
<dbReference type="Pfam" id="PF00270">
    <property type="entry name" value="DEAD"/>
    <property type="match status" value="1"/>
</dbReference>
<dbReference type="SMART" id="SM00487">
    <property type="entry name" value="DEXDc"/>
    <property type="match status" value="1"/>
</dbReference>
<feature type="domain" description="Helicase C-terminal" evidence="10">
    <location>
        <begin position="418"/>
        <end position="578"/>
    </location>
</feature>
<evidence type="ECO:0000313" key="11">
    <source>
        <dbReference type="EMBL" id="KAJ6642749.1"/>
    </source>
</evidence>
<keyword evidence="1 6" id="KW-0547">Nucleotide-binding</keyword>
<dbReference type="Proteomes" id="UP001151699">
    <property type="component" value="Chromosome B"/>
</dbReference>